<keyword evidence="1" id="KW-0175">Coiled coil</keyword>
<dbReference type="Pfam" id="PF13406">
    <property type="entry name" value="SLT_2"/>
    <property type="match status" value="1"/>
</dbReference>
<sequence length="461" mass="51463">MMHTHGFQKLSIFAVLLAFIVPVFFAFALTPSEERSQLEQELQALEQEIQAIEGDITKTQQEKASLQKEISVLKNKIKKLDLQISQSNKIIEDLRFQITDTSQSIEQTIEDIETKKMQLGEVLQRLHREDQKSFAEIVFTGVTLSDFFGNLAGLEALRARNNELLVSMEKLSDYLQSQRGALEDEKSEEENFVRIQILQKQQSQSLSKQSEQLLEVTKGKESEYQKILADKKKKAQEIRSRIFDLIGVPDAPTFGEALEIATLVSRQTGVRPAFLLAVLTQESNIGKNVGQCYLKDANAGSGVRVNGQAISRVMKPSRDVQPFFAITQQLGRDPYNTPVSCPIPSVGGYGGAMGPAQFIPSTWVQYQNRIEQLKGGSVDPWNIRDAFLAAGVYLAQAKATRQTHDYEWCAAVTYFSGSCSSRNQVRYEFYGDNVMAIAAKYEEDIKALESASLGILGAPAR</sequence>
<gene>
    <name evidence="3" type="ORF">A3C82_02305</name>
</gene>
<organism evidence="3 4">
    <name type="scientific">Candidatus Wildermuthbacteria bacterium RIFCSPHIGHO2_02_FULL_47_12</name>
    <dbReference type="NCBI Taxonomy" id="1802451"/>
    <lineage>
        <taxon>Bacteria</taxon>
        <taxon>Candidatus Wildermuthiibacteriota</taxon>
    </lineage>
</organism>
<feature type="coiled-coil region" evidence="1">
    <location>
        <begin position="28"/>
        <end position="83"/>
    </location>
</feature>
<proteinExistence type="predicted"/>
<feature type="domain" description="Transglycosylase SLT" evidence="2">
    <location>
        <begin position="262"/>
        <end position="399"/>
    </location>
</feature>
<dbReference type="EMBL" id="MHTW01000018">
    <property type="protein sequence ID" value="OHA67065.1"/>
    <property type="molecule type" value="Genomic_DNA"/>
</dbReference>
<dbReference type="InterPro" id="IPR031304">
    <property type="entry name" value="SLT_2"/>
</dbReference>
<dbReference type="STRING" id="1802451.A3C82_02305"/>
<comment type="caution">
    <text evidence="3">The sequence shown here is derived from an EMBL/GenBank/DDBJ whole genome shotgun (WGS) entry which is preliminary data.</text>
</comment>
<dbReference type="Proteomes" id="UP000176901">
    <property type="component" value="Unassembled WGS sequence"/>
</dbReference>
<evidence type="ECO:0000256" key="1">
    <source>
        <dbReference type="SAM" id="Coils"/>
    </source>
</evidence>
<name>A0A1G2R2I2_9BACT</name>
<dbReference type="Gene3D" id="1.10.8.350">
    <property type="entry name" value="Bacterial muramidase"/>
    <property type="match status" value="1"/>
</dbReference>
<evidence type="ECO:0000259" key="2">
    <source>
        <dbReference type="Pfam" id="PF13406"/>
    </source>
</evidence>
<protein>
    <recommendedName>
        <fullName evidence="2">Transglycosylase SLT domain-containing protein</fullName>
    </recommendedName>
</protein>
<accession>A0A1G2R2I2</accession>
<dbReference type="Gene3D" id="6.10.250.3150">
    <property type="match status" value="1"/>
</dbReference>
<evidence type="ECO:0000313" key="4">
    <source>
        <dbReference type="Proteomes" id="UP000176901"/>
    </source>
</evidence>
<dbReference type="SUPFAM" id="SSF53955">
    <property type="entry name" value="Lysozyme-like"/>
    <property type="match status" value="1"/>
</dbReference>
<dbReference type="AlphaFoldDB" id="A0A1G2R2I2"/>
<reference evidence="3 4" key="1">
    <citation type="journal article" date="2016" name="Nat. Commun.">
        <title>Thousands of microbial genomes shed light on interconnected biogeochemical processes in an aquifer system.</title>
        <authorList>
            <person name="Anantharaman K."/>
            <person name="Brown C.T."/>
            <person name="Hug L.A."/>
            <person name="Sharon I."/>
            <person name="Castelle C.J."/>
            <person name="Probst A.J."/>
            <person name="Thomas B.C."/>
            <person name="Singh A."/>
            <person name="Wilkins M.J."/>
            <person name="Karaoz U."/>
            <person name="Brodie E.L."/>
            <person name="Williams K.H."/>
            <person name="Hubbard S.S."/>
            <person name="Banfield J.F."/>
        </authorList>
    </citation>
    <scope>NUCLEOTIDE SEQUENCE [LARGE SCALE GENOMIC DNA]</scope>
</reference>
<dbReference type="InterPro" id="IPR023346">
    <property type="entry name" value="Lysozyme-like_dom_sf"/>
</dbReference>
<dbReference type="Pfam" id="PF08647">
    <property type="entry name" value="BRE1"/>
    <property type="match status" value="1"/>
</dbReference>
<evidence type="ECO:0000313" key="3">
    <source>
        <dbReference type="EMBL" id="OHA67065.1"/>
    </source>
</evidence>